<organism evidence="1 2">
    <name type="scientific">Candidatus Phycorickettsia trachydisci</name>
    <dbReference type="NCBI Taxonomy" id="2115978"/>
    <lineage>
        <taxon>Bacteria</taxon>
        <taxon>Pseudomonadati</taxon>
        <taxon>Pseudomonadota</taxon>
        <taxon>Alphaproteobacteria</taxon>
        <taxon>Rickettsiales</taxon>
        <taxon>Rickettsiaceae</taxon>
        <taxon>Candidatus Phycorickettsia</taxon>
    </lineage>
</organism>
<dbReference type="AlphaFoldDB" id="A0A2P1P9P8"/>
<evidence type="ECO:0000313" key="1">
    <source>
        <dbReference type="EMBL" id="AVP88002.1"/>
    </source>
</evidence>
<keyword evidence="2" id="KW-1185">Reference proteome</keyword>
<name>A0A2P1P9P8_9RICK</name>
<dbReference type="RefSeq" id="WP_158706881.1">
    <property type="nucleotide sequence ID" value="NZ_CP027845.1"/>
</dbReference>
<gene>
    <name evidence="1" type="ORF">phytr_10750</name>
</gene>
<evidence type="ECO:0000313" key="2">
    <source>
        <dbReference type="Proteomes" id="UP000241762"/>
    </source>
</evidence>
<sequence length="55" mass="5972">MIYTWKKQLLDQGDAVFSSKQTPAGVLGGNLSLDNMLIEKINIANDSLSLMTSLS</sequence>
<dbReference type="EMBL" id="CP027845">
    <property type="protein sequence ID" value="AVP88002.1"/>
    <property type="molecule type" value="Genomic_DNA"/>
</dbReference>
<dbReference type="KEGG" id="ptc:phytr_10750"/>
<protein>
    <submittedName>
        <fullName evidence="1">Uncharacterized protein</fullName>
    </submittedName>
</protein>
<reference evidence="1 2" key="1">
    <citation type="submission" date="2018-03" db="EMBL/GenBank/DDBJ databases">
        <title>A gene transfer event suggests a long-term partnership between eustigmatophyte algae and a novel lineage of endosymbiotic bacteria.</title>
        <authorList>
            <person name="Yurchenko T."/>
            <person name="Sevcikova T."/>
            <person name="Pribyl P."/>
            <person name="El Karkouri K."/>
            <person name="Klimes V."/>
            <person name="Amaral R."/>
            <person name="Zbrankova V."/>
            <person name="Kim E."/>
            <person name="Raoult D."/>
            <person name="Santos L.M.A."/>
            <person name="Elias M."/>
        </authorList>
    </citation>
    <scope>NUCLEOTIDE SEQUENCE [LARGE SCALE GENOMIC DNA]</scope>
    <source>
        <strain evidence="1">CCALA 838</strain>
    </source>
</reference>
<dbReference type="Proteomes" id="UP000241762">
    <property type="component" value="Chromosome"/>
</dbReference>
<accession>A0A2P1P9P8</accession>
<proteinExistence type="predicted"/>